<dbReference type="Proteomes" id="UP001277803">
    <property type="component" value="Unassembled WGS sequence"/>
</dbReference>
<organism evidence="2">
    <name type="scientific">Bifidobacterium longum</name>
    <dbReference type="NCBI Taxonomy" id="216816"/>
    <lineage>
        <taxon>Bacteria</taxon>
        <taxon>Bacillati</taxon>
        <taxon>Actinomycetota</taxon>
        <taxon>Actinomycetes</taxon>
        <taxon>Bifidobacteriales</taxon>
        <taxon>Bifidobacteriaceae</taxon>
        <taxon>Bifidobacterium</taxon>
    </lineage>
</organism>
<gene>
    <name evidence="2" type="ORF">BLLFYP82_01058</name>
    <name evidence="1" type="ORF">RS890_09585</name>
</gene>
<dbReference type="AlphaFoldDB" id="A0A6N2SMG6"/>
<reference evidence="2" key="1">
    <citation type="submission" date="2019-11" db="EMBL/GenBank/DDBJ databases">
        <authorList>
            <person name="Feng L."/>
        </authorList>
    </citation>
    <scope>NUCLEOTIDE SEQUENCE</scope>
    <source>
        <strain evidence="2">BlongumLFYP82</strain>
    </source>
</reference>
<dbReference type="EMBL" id="CACRSV010000017">
    <property type="protein sequence ID" value="VYS94202.1"/>
    <property type="molecule type" value="Genomic_DNA"/>
</dbReference>
<dbReference type="EMBL" id="JAWLRA010000036">
    <property type="protein sequence ID" value="MDW3127308.1"/>
    <property type="molecule type" value="Genomic_DNA"/>
</dbReference>
<sequence length="79" mass="9414">MRIIDVMNAGDYSRQAMQYATIQMLESRPHTAITDESMKLVNQPHEDSWLQWQTTEREARMLHTHAQDWALWEDGRNIK</sequence>
<evidence type="ECO:0000313" key="1">
    <source>
        <dbReference type="EMBL" id="MDW3127308.1"/>
    </source>
</evidence>
<name>A0A6N2SMG6_BIFLN</name>
<protein>
    <submittedName>
        <fullName evidence="2">Uncharacterized protein</fullName>
    </submittedName>
</protein>
<dbReference type="RefSeq" id="WP_144169833.1">
    <property type="nucleotide sequence ID" value="NZ_CACRSV010000017.1"/>
</dbReference>
<evidence type="ECO:0000313" key="2">
    <source>
        <dbReference type="EMBL" id="VYS94202.1"/>
    </source>
</evidence>
<reference evidence="1" key="2">
    <citation type="submission" date="2023-10" db="EMBL/GenBank/DDBJ databases">
        <title>Rapid discrimination of Bifidobacterium longum Subspecies based on MALDI-TOF MS and Machine Learning.</title>
        <authorList>
            <person name="Chen J."/>
        </authorList>
    </citation>
    <scope>NUCLEOTIDE SEQUENCE</scope>
    <source>
        <strain evidence="1">YGMCC0039</strain>
    </source>
</reference>
<accession>A0A6N2SMG6</accession>
<proteinExistence type="predicted"/>